<dbReference type="EMBL" id="VSRR010016649">
    <property type="protein sequence ID" value="MPC59523.1"/>
    <property type="molecule type" value="Genomic_DNA"/>
</dbReference>
<reference evidence="1 2" key="1">
    <citation type="submission" date="2019-05" db="EMBL/GenBank/DDBJ databases">
        <title>Another draft genome of Portunus trituberculatus and its Hox gene families provides insights of decapod evolution.</title>
        <authorList>
            <person name="Jeong J.-H."/>
            <person name="Song I."/>
            <person name="Kim S."/>
            <person name="Choi T."/>
            <person name="Kim D."/>
            <person name="Ryu S."/>
            <person name="Kim W."/>
        </authorList>
    </citation>
    <scope>NUCLEOTIDE SEQUENCE [LARGE SCALE GENOMIC DNA]</scope>
    <source>
        <tissue evidence="1">Muscle</tissue>
    </source>
</reference>
<evidence type="ECO:0000313" key="1">
    <source>
        <dbReference type="EMBL" id="MPC59523.1"/>
    </source>
</evidence>
<accession>A0A5B7GPM8</accession>
<organism evidence="1 2">
    <name type="scientific">Portunus trituberculatus</name>
    <name type="common">Swimming crab</name>
    <name type="synonym">Neptunus trituberculatus</name>
    <dbReference type="NCBI Taxonomy" id="210409"/>
    <lineage>
        <taxon>Eukaryota</taxon>
        <taxon>Metazoa</taxon>
        <taxon>Ecdysozoa</taxon>
        <taxon>Arthropoda</taxon>
        <taxon>Crustacea</taxon>
        <taxon>Multicrustacea</taxon>
        <taxon>Malacostraca</taxon>
        <taxon>Eumalacostraca</taxon>
        <taxon>Eucarida</taxon>
        <taxon>Decapoda</taxon>
        <taxon>Pleocyemata</taxon>
        <taxon>Brachyura</taxon>
        <taxon>Eubrachyura</taxon>
        <taxon>Portunoidea</taxon>
        <taxon>Portunidae</taxon>
        <taxon>Portuninae</taxon>
        <taxon>Portunus</taxon>
    </lineage>
</organism>
<name>A0A5B7GPM8_PORTR</name>
<sequence>MWGRSQWWQRGAFWGEGGDGLAWLWRGDVPGRAGAGERRTEHGPGVVGMNTGIYMGKGATKAWHGGAGRAPCTCPARGGWRGLQQLVAPLNGLGEVPFLGHLLPPLRAWRQPRHTLHTLAEFIVSRGPGRRGCGTAGRGLTAT</sequence>
<keyword evidence="2" id="KW-1185">Reference proteome</keyword>
<dbReference type="Proteomes" id="UP000324222">
    <property type="component" value="Unassembled WGS sequence"/>
</dbReference>
<dbReference type="AlphaFoldDB" id="A0A5B7GPM8"/>
<gene>
    <name evidence="1" type="ORF">E2C01_053546</name>
</gene>
<proteinExistence type="predicted"/>
<comment type="caution">
    <text evidence="1">The sequence shown here is derived from an EMBL/GenBank/DDBJ whole genome shotgun (WGS) entry which is preliminary data.</text>
</comment>
<evidence type="ECO:0000313" key="2">
    <source>
        <dbReference type="Proteomes" id="UP000324222"/>
    </source>
</evidence>
<protein>
    <submittedName>
        <fullName evidence="1">Uncharacterized protein</fullName>
    </submittedName>
</protein>